<dbReference type="GO" id="GO:0006596">
    <property type="term" value="P:polyamine biosynthetic process"/>
    <property type="evidence" value="ECO:0007669"/>
    <property type="project" value="UniProtKB-KW"/>
</dbReference>
<organism evidence="3 4">
    <name type="scientific">Allopontixanthobacter sediminis</name>
    <dbReference type="NCBI Taxonomy" id="1689985"/>
    <lineage>
        <taxon>Bacteria</taxon>
        <taxon>Pseudomonadati</taxon>
        <taxon>Pseudomonadota</taxon>
        <taxon>Alphaproteobacteria</taxon>
        <taxon>Sphingomonadales</taxon>
        <taxon>Erythrobacteraceae</taxon>
        <taxon>Allopontixanthobacter</taxon>
    </lineage>
</organism>
<dbReference type="NCBIfam" id="NF037959">
    <property type="entry name" value="MFS_SpdSyn"/>
    <property type="match status" value="1"/>
</dbReference>
<evidence type="ECO:0000256" key="2">
    <source>
        <dbReference type="SAM" id="Phobius"/>
    </source>
</evidence>
<feature type="transmembrane region" description="Helical" evidence="2">
    <location>
        <begin position="407"/>
        <end position="435"/>
    </location>
</feature>
<keyword evidence="2" id="KW-0472">Membrane</keyword>
<feature type="transmembrane region" description="Helical" evidence="2">
    <location>
        <begin position="201"/>
        <end position="222"/>
    </location>
</feature>
<feature type="transmembrane region" description="Helical" evidence="2">
    <location>
        <begin position="376"/>
        <end position="395"/>
    </location>
</feature>
<feature type="transmembrane region" description="Helical" evidence="2">
    <location>
        <begin position="28"/>
        <end position="48"/>
    </location>
</feature>
<reference evidence="3 4" key="1">
    <citation type="submission" date="2019-12" db="EMBL/GenBank/DDBJ databases">
        <title>Genomic-based taxomic classification of the family Erythrobacteraceae.</title>
        <authorList>
            <person name="Xu L."/>
        </authorList>
    </citation>
    <scope>NUCLEOTIDE SEQUENCE [LARGE SCALE GENOMIC DNA]</scope>
    <source>
        <strain evidence="3 4">KCTC 42453</strain>
    </source>
</reference>
<feature type="transmembrane region" description="Helical" evidence="2">
    <location>
        <begin position="92"/>
        <end position="116"/>
    </location>
</feature>
<dbReference type="PANTHER" id="PTHR43317">
    <property type="entry name" value="THERMOSPERMINE SYNTHASE ACAULIS5"/>
    <property type="match status" value="1"/>
</dbReference>
<evidence type="ECO:0000313" key="3">
    <source>
        <dbReference type="EMBL" id="MXP43779.1"/>
    </source>
</evidence>
<proteinExistence type="predicted"/>
<feature type="transmembrane region" description="Helical" evidence="2">
    <location>
        <begin position="128"/>
        <end position="148"/>
    </location>
</feature>
<dbReference type="Proteomes" id="UP000431922">
    <property type="component" value="Unassembled WGS sequence"/>
</dbReference>
<dbReference type="SUPFAM" id="SSF53335">
    <property type="entry name" value="S-adenosyl-L-methionine-dependent methyltransferases"/>
    <property type="match status" value="1"/>
</dbReference>
<gene>
    <name evidence="3" type="ORF">GRI65_04815</name>
</gene>
<dbReference type="OrthoDB" id="9761985at2"/>
<keyword evidence="4" id="KW-1185">Reference proteome</keyword>
<keyword evidence="2" id="KW-0812">Transmembrane</keyword>
<feature type="transmembrane region" description="Helical" evidence="2">
    <location>
        <begin position="313"/>
        <end position="337"/>
    </location>
</feature>
<feature type="transmembrane region" description="Helical" evidence="2">
    <location>
        <begin position="60"/>
        <end position="80"/>
    </location>
</feature>
<accession>A0A845B835</accession>
<feature type="transmembrane region" description="Helical" evidence="2">
    <location>
        <begin position="261"/>
        <end position="277"/>
    </location>
</feature>
<evidence type="ECO:0008006" key="5">
    <source>
        <dbReference type="Google" id="ProtNLM"/>
    </source>
</evidence>
<name>A0A845B835_9SPHN</name>
<evidence type="ECO:0000313" key="4">
    <source>
        <dbReference type="Proteomes" id="UP000431922"/>
    </source>
</evidence>
<evidence type="ECO:0000256" key="1">
    <source>
        <dbReference type="ARBA" id="ARBA00023115"/>
    </source>
</evidence>
<dbReference type="PANTHER" id="PTHR43317:SF1">
    <property type="entry name" value="THERMOSPERMINE SYNTHASE ACAULIS5"/>
    <property type="match status" value="1"/>
</dbReference>
<dbReference type="EMBL" id="WTYL01000001">
    <property type="protein sequence ID" value="MXP43779.1"/>
    <property type="molecule type" value="Genomic_DNA"/>
</dbReference>
<feature type="transmembrane region" description="Helical" evidence="2">
    <location>
        <begin position="160"/>
        <end position="180"/>
    </location>
</feature>
<sequence>MFAGSFLLFLVQPMIARMALPRLGGAPAVWNSAMLVYQLLLLGGYSYAHFIGRLAPRTQGALQIAILASASLLLPIGLISGNPPANANVLLWVPWLLFISIGPLFLAVSAQAPLIQRWFALTGRGDPYPLYAASNLGSFGGLIAYPLVVEPFLSVGVQSVIWSVGYGFVILVTLWCVFALPAKAPVAATTSETSAPPLSDVIFWIALAAIPSGLMLSTTLHITTDVVAMPMLWVIPLGLYLLSFSVAFMSQRGPAGWMGKVAPFALLAAVGALWFEIGLVGSLAVATLNLFILSVALHGTLYDRRPSVTHLTAFYLCMAIGGALGGVFNALIAPLIFDWTYEHLFWLAAAAFAISTRSPFARFASMWKGDRTAASLTRWGVPVVLLLSVAGQGLGSLPFQGAEWGGMAAMTLTALAIVAIGNRVLFAATIIALMLSLGGWGKLSQSAEPGAMSRSFFGVYTINSSDDGVRKLAHGTTLHGIQLLGSEDRQRTPTSYYAADSGVGLALAAAPRIFGESARFGIVGLGTGTVACYAKPGQTWQYFEIDPLVVEIAKDPDQFTFLSKCSPDAQITVGDARLTLADAAPASFDFLAIDAFSSDSIPMHLLTEEAFATYRRALKSDGLLLVHITNRHLDLAPVIASAARDGWVARSRSYSPSARDTALLQAFKSHWIALSPSAKSITSLETLSGPVKWENLQDEPNFTPWTDDYGSILPTLRALK</sequence>
<comment type="caution">
    <text evidence="3">The sequence shown here is derived from an EMBL/GenBank/DDBJ whole genome shotgun (WGS) entry which is preliminary data.</text>
</comment>
<dbReference type="Gene3D" id="3.40.50.150">
    <property type="entry name" value="Vaccinia Virus protein VP39"/>
    <property type="match status" value="1"/>
</dbReference>
<protein>
    <recommendedName>
        <fullName evidence="5">Spermidine synthase</fullName>
    </recommendedName>
</protein>
<keyword evidence="1" id="KW-0620">Polyamine biosynthesis</keyword>
<feature type="transmembrane region" description="Helical" evidence="2">
    <location>
        <begin position="283"/>
        <end position="301"/>
    </location>
</feature>
<keyword evidence="2" id="KW-1133">Transmembrane helix</keyword>
<dbReference type="AlphaFoldDB" id="A0A845B835"/>
<dbReference type="InterPro" id="IPR029063">
    <property type="entry name" value="SAM-dependent_MTases_sf"/>
</dbReference>
<feature type="transmembrane region" description="Helical" evidence="2">
    <location>
        <begin position="228"/>
        <end position="249"/>
    </location>
</feature>